<evidence type="ECO:0000256" key="1">
    <source>
        <dbReference type="ARBA" id="ARBA00022603"/>
    </source>
</evidence>
<dbReference type="InterPro" id="IPR013216">
    <property type="entry name" value="Methyltransf_11"/>
</dbReference>
<dbReference type="NCBIfam" id="TIGR01983">
    <property type="entry name" value="UbiG"/>
    <property type="match status" value="1"/>
</dbReference>
<gene>
    <name evidence="7" type="ORF">PCOR1329_LOCUS83502</name>
</gene>
<evidence type="ECO:0000256" key="5">
    <source>
        <dbReference type="SAM" id="SignalP"/>
    </source>
</evidence>
<dbReference type="PANTHER" id="PTHR43464:SF19">
    <property type="entry name" value="UBIQUINONE BIOSYNTHESIS O-METHYLTRANSFERASE, MITOCHONDRIAL"/>
    <property type="match status" value="1"/>
</dbReference>
<feature type="domain" description="Methyltransferase type 11" evidence="6">
    <location>
        <begin position="90"/>
        <end position="186"/>
    </location>
</feature>
<dbReference type="InterPro" id="IPR029063">
    <property type="entry name" value="SAM-dependent_MTases_sf"/>
</dbReference>
<organism evidence="7 8">
    <name type="scientific">Prorocentrum cordatum</name>
    <dbReference type="NCBI Taxonomy" id="2364126"/>
    <lineage>
        <taxon>Eukaryota</taxon>
        <taxon>Sar</taxon>
        <taxon>Alveolata</taxon>
        <taxon>Dinophyceae</taxon>
        <taxon>Prorocentrales</taxon>
        <taxon>Prorocentraceae</taxon>
        <taxon>Prorocentrum</taxon>
    </lineage>
</organism>
<dbReference type="PROSITE" id="PS51257">
    <property type="entry name" value="PROKAR_LIPOPROTEIN"/>
    <property type="match status" value="1"/>
</dbReference>
<proteinExistence type="predicted"/>
<reference evidence="7" key="1">
    <citation type="submission" date="2023-10" db="EMBL/GenBank/DDBJ databases">
        <authorList>
            <person name="Chen Y."/>
            <person name="Shah S."/>
            <person name="Dougan E. K."/>
            <person name="Thang M."/>
            <person name="Chan C."/>
        </authorList>
    </citation>
    <scope>NUCLEOTIDE SEQUENCE [LARGE SCALE GENOMIC DNA]</scope>
</reference>
<evidence type="ECO:0000256" key="4">
    <source>
        <dbReference type="ARBA" id="ARBA00022691"/>
    </source>
</evidence>
<name>A0ABN9YDY0_9DINO</name>
<dbReference type="SUPFAM" id="SSF53335">
    <property type="entry name" value="S-adenosyl-L-methionine-dependent methyltransferases"/>
    <property type="match status" value="1"/>
</dbReference>
<keyword evidence="8" id="KW-1185">Reference proteome</keyword>
<dbReference type="Proteomes" id="UP001189429">
    <property type="component" value="Unassembled WGS sequence"/>
</dbReference>
<keyword evidence="5" id="KW-0732">Signal</keyword>
<sequence length="288" mass="30587">MRAPLWSGAALAASGSCGLAWLLGPRPLADRLAALSEQDVRIDNVSPYDAAEKWAPDGSTGAGLHRLNPARVEYFRGVLGPAAAAPLRVLDIGCGGGLVSNALASTPGYEVHGLDRSEEALSYARGVAERHGTGAAFRAGSVYELPFAAESFDAIVISDVLEHLLDLPRALAEAARVLRPGGRFLFDTIDRSVASYVVGILGAEYLVGIVPRGTHDWRLFIRPEELRLVLERAGFGALTYEAFQPSLRALVELALFRFGLLPAESSSAARRGGAGRRFGGVRGERPSL</sequence>
<dbReference type="CDD" id="cd02440">
    <property type="entry name" value="AdoMet_MTases"/>
    <property type="match status" value="1"/>
</dbReference>
<dbReference type="Pfam" id="PF08241">
    <property type="entry name" value="Methyltransf_11"/>
    <property type="match status" value="1"/>
</dbReference>
<keyword evidence="4" id="KW-0949">S-adenosyl-L-methionine</keyword>
<evidence type="ECO:0000259" key="6">
    <source>
        <dbReference type="Pfam" id="PF08241"/>
    </source>
</evidence>
<evidence type="ECO:0000313" key="7">
    <source>
        <dbReference type="EMBL" id="CAK0908949.1"/>
    </source>
</evidence>
<keyword evidence="1" id="KW-0489">Methyltransferase</keyword>
<protein>
    <recommendedName>
        <fullName evidence="6">Methyltransferase type 11 domain-containing protein</fullName>
    </recommendedName>
</protein>
<feature type="chain" id="PRO_5046452078" description="Methyltransferase type 11 domain-containing protein" evidence="5">
    <location>
        <begin position="21"/>
        <end position="288"/>
    </location>
</feature>
<comment type="caution">
    <text evidence="7">The sequence shown here is derived from an EMBL/GenBank/DDBJ whole genome shotgun (WGS) entry which is preliminary data.</text>
</comment>
<keyword evidence="2" id="KW-0808">Transferase</keyword>
<dbReference type="PANTHER" id="PTHR43464">
    <property type="entry name" value="METHYLTRANSFERASE"/>
    <property type="match status" value="1"/>
</dbReference>
<accession>A0ABN9YDY0</accession>
<keyword evidence="3" id="KW-0831">Ubiquinone biosynthesis</keyword>
<dbReference type="InterPro" id="IPR010233">
    <property type="entry name" value="UbiG_MeTrfase"/>
</dbReference>
<feature type="signal peptide" evidence="5">
    <location>
        <begin position="1"/>
        <end position="20"/>
    </location>
</feature>
<dbReference type="EMBL" id="CAUYUJ010022104">
    <property type="protein sequence ID" value="CAK0908949.1"/>
    <property type="molecule type" value="Genomic_DNA"/>
</dbReference>
<evidence type="ECO:0000313" key="8">
    <source>
        <dbReference type="Proteomes" id="UP001189429"/>
    </source>
</evidence>
<dbReference type="Gene3D" id="3.40.50.150">
    <property type="entry name" value="Vaccinia Virus protein VP39"/>
    <property type="match status" value="1"/>
</dbReference>
<evidence type="ECO:0000256" key="2">
    <source>
        <dbReference type="ARBA" id="ARBA00022679"/>
    </source>
</evidence>
<evidence type="ECO:0000256" key="3">
    <source>
        <dbReference type="ARBA" id="ARBA00022688"/>
    </source>
</evidence>